<dbReference type="RefSeq" id="WP_074489030.1">
    <property type="nucleotide sequence ID" value="NZ_FPAM01000017.1"/>
</dbReference>
<dbReference type="STRING" id="1302689.RG47T_1776"/>
<proteinExistence type="predicted"/>
<dbReference type="OrthoDB" id="797882at2"/>
<dbReference type="Gene3D" id="2.40.128.490">
    <property type="entry name" value="Uncharacterised protein PF14869, DUF4488"/>
    <property type="match status" value="1"/>
</dbReference>
<evidence type="ECO:0000313" key="3">
    <source>
        <dbReference type="Proteomes" id="UP000186720"/>
    </source>
</evidence>
<evidence type="ECO:0008006" key="4">
    <source>
        <dbReference type="Google" id="ProtNLM"/>
    </source>
</evidence>
<evidence type="ECO:0000313" key="2">
    <source>
        <dbReference type="EMBL" id="OKS86322.1"/>
    </source>
</evidence>
<organism evidence="2 3">
    <name type="scientific">Mucilaginibacter polytrichastri</name>
    <dbReference type="NCBI Taxonomy" id="1302689"/>
    <lineage>
        <taxon>Bacteria</taxon>
        <taxon>Pseudomonadati</taxon>
        <taxon>Bacteroidota</taxon>
        <taxon>Sphingobacteriia</taxon>
        <taxon>Sphingobacteriales</taxon>
        <taxon>Sphingobacteriaceae</taxon>
        <taxon>Mucilaginibacter</taxon>
    </lineage>
</organism>
<comment type="caution">
    <text evidence="2">The sequence shown here is derived from an EMBL/GenBank/DDBJ whole genome shotgun (WGS) entry which is preliminary data.</text>
</comment>
<protein>
    <recommendedName>
        <fullName evidence="4">Lipocalin-like domain-containing protein</fullName>
    </recommendedName>
</protein>
<keyword evidence="1" id="KW-0732">Signal</keyword>
<feature type="chain" id="PRO_5010264971" description="Lipocalin-like domain-containing protein" evidence="1">
    <location>
        <begin position="19"/>
        <end position="131"/>
    </location>
</feature>
<dbReference type="Proteomes" id="UP000186720">
    <property type="component" value="Unassembled WGS sequence"/>
</dbReference>
<reference evidence="2 3" key="1">
    <citation type="submission" date="2016-11" db="EMBL/GenBank/DDBJ databases">
        <title>Whole Genome Sequencing of Mucilaginibacter polytrichastri RG4-7(T) isolated from the moss sample.</title>
        <authorList>
            <person name="Li Y."/>
        </authorList>
    </citation>
    <scope>NUCLEOTIDE SEQUENCE [LARGE SCALE GENOMIC DNA]</scope>
    <source>
        <strain evidence="2 3">RG4-7</strain>
    </source>
</reference>
<dbReference type="EMBL" id="MPPL01000001">
    <property type="protein sequence ID" value="OKS86322.1"/>
    <property type="molecule type" value="Genomic_DNA"/>
</dbReference>
<name>A0A1Q5ZX56_9SPHI</name>
<accession>A0A1Q5ZX56</accession>
<gene>
    <name evidence="2" type="ORF">RG47T_1776</name>
</gene>
<feature type="signal peptide" evidence="1">
    <location>
        <begin position="1"/>
        <end position="18"/>
    </location>
</feature>
<keyword evidence="3" id="KW-1185">Reference proteome</keyword>
<sequence>MKKLFIPISILIILCSWSAPKTLKGTWQFAGGIYNGKRDTASTDYKLQRQYDKAHFNAFIIEPNEKPIKYQGGDYVTQADTCFETETFTTQPSTLTGKTIHYHMQLRNDTLVLSGKLPKGLMVEEYWKKVM</sequence>
<dbReference type="AlphaFoldDB" id="A0A1Q5ZX56"/>
<evidence type="ECO:0000256" key="1">
    <source>
        <dbReference type="SAM" id="SignalP"/>
    </source>
</evidence>